<dbReference type="KEGG" id="orn:DV701_07110"/>
<dbReference type="OrthoDB" id="9803925at2"/>
<accession>A0A345NLL9</accession>
<dbReference type="RefSeq" id="WP_114927692.1">
    <property type="nucleotide sequence ID" value="NZ_CP031229.1"/>
</dbReference>
<dbReference type="SUPFAM" id="SSF53098">
    <property type="entry name" value="Ribonuclease H-like"/>
    <property type="match status" value="1"/>
</dbReference>
<evidence type="ECO:0000313" key="2">
    <source>
        <dbReference type="Proteomes" id="UP000253790"/>
    </source>
</evidence>
<dbReference type="Gene3D" id="3.30.420.10">
    <property type="entry name" value="Ribonuclease H-like superfamily/Ribonuclease H"/>
    <property type="match status" value="1"/>
</dbReference>
<name>A0A345NLL9_9MICO</name>
<dbReference type="Proteomes" id="UP000253790">
    <property type="component" value="Chromosome"/>
</dbReference>
<sequence>MSSDDPWLYVVTDVEVDGPWPGPSSMLALASVAVGADGSVHDEFEAVLEPLPGAAPDPDTYAWFQTHPEAWAAATTDPEPVPQVLDRWVSWVRGLPRPRAFAASPIIFDGIWMDYYLRRFTRCGVVSGPYETNPLFDHGAVCIRSYAAAVTGRPVGEISPHTLPPEWYGDVPHSHRAIDDARGYAALLAELFRRSGAVAP</sequence>
<dbReference type="GO" id="GO:0003676">
    <property type="term" value="F:nucleic acid binding"/>
    <property type="evidence" value="ECO:0007669"/>
    <property type="project" value="InterPro"/>
</dbReference>
<dbReference type="InterPro" id="IPR012337">
    <property type="entry name" value="RNaseH-like_sf"/>
</dbReference>
<gene>
    <name evidence="1" type="ORF">DV701_07110</name>
</gene>
<reference evidence="1 2" key="1">
    <citation type="submission" date="2018-07" db="EMBL/GenBank/DDBJ databases">
        <title>Complete genome sequencing of Ornithinimicrobium sp. AMA3305.</title>
        <authorList>
            <person name="Bae J.-W."/>
        </authorList>
    </citation>
    <scope>NUCLEOTIDE SEQUENCE [LARGE SCALE GENOMIC DNA]</scope>
    <source>
        <strain evidence="1 2">AMA3305</strain>
    </source>
</reference>
<keyword evidence="2" id="KW-1185">Reference proteome</keyword>
<protein>
    <submittedName>
        <fullName evidence="1">Uncharacterized protein</fullName>
    </submittedName>
</protein>
<dbReference type="InterPro" id="IPR036397">
    <property type="entry name" value="RNaseH_sf"/>
</dbReference>
<organism evidence="1 2">
    <name type="scientific">Ornithinimicrobium avium</name>
    <dbReference type="NCBI Taxonomy" id="2283195"/>
    <lineage>
        <taxon>Bacteria</taxon>
        <taxon>Bacillati</taxon>
        <taxon>Actinomycetota</taxon>
        <taxon>Actinomycetes</taxon>
        <taxon>Micrococcales</taxon>
        <taxon>Ornithinimicrobiaceae</taxon>
        <taxon>Ornithinimicrobium</taxon>
    </lineage>
</organism>
<dbReference type="AlphaFoldDB" id="A0A345NLL9"/>
<proteinExistence type="predicted"/>
<evidence type="ECO:0000313" key="1">
    <source>
        <dbReference type="EMBL" id="AXH95927.1"/>
    </source>
</evidence>
<dbReference type="EMBL" id="CP031229">
    <property type="protein sequence ID" value="AXH95927.1"/>
    <property type="molecule type" value="Genomic_DNA"/>
</dbReference>